<keyword evidence="6 8" id="KW-0238">DNA-binding</keyword>
<sequence length="670" mass="74156">MNLLIVESPKKASHIKHLLGAGWEVKATLGHIRDLPVSGPESRVLPPSFTMHYTIKDAKHRQILAKLKEAALRADKIFLASDPDREGEAIAWHVSSVLKLDPRQMIRVSYQEITESAIKKAIKNPRPINMRLVAAQEARRALDRIVGWEVSPVLSNTLGATASAGRVQTPALRLIVERERAIKAFRPTLYYEVLAIFPGGWRAKWLDGLKEGEFWQDMPYAESLANAVPKLPFMVSQSDSRVARRSPPPPFTTSTMQIDASRALRCGAEDIMKAAQSLFEAGHITYHRTDSPNLSEEGETMLRATLQKLGLEIEEKPRRWKAKGDAQEAHEAIRPTDSDKDAAGEDPIQQGLYDLIRKRALASQMPDALYQQTIVVLDAGTFQGRPARFKAVGSVLTNPGWKKLYQESENDDGSEEKEAANPVPKLAKGSQPKADRGELLKKTTKAPPRYTEATLIKALEDHGVGRPSTYAAILKTLYARKYMTRKGKSPALYPTEFGEAVVDALLPFDFAGIDYTRSVEEHLDEIAAGKASPKTLLSKAYGDLEKTLRTMPGGQHVPCPVEGCDGEVRRMESKKRKGIFFWVCSNRDAHPLLSDNDGKPGAPFAEAQPGTGPECPNCRVATAERTTAKGHAYFSCPKCHTAWWNDDGGLGKAWEREEKGKSSKKTRQKA</sequence>
<dbReference type="GO" id="GO:0003917">
    <property type="term" value="F:DNA topoisomerase type I (single strand cut, ATP-independent) activity"/>
    <property type="evidence" value="ECO:0007669"/>
    <property type="project" value="UniProtKB-UniRule"/>
</dbReference>
<dbReference type="Gene3D" id="2.70.20.10">
    <property type="entry name" value="Topoisomerase I, domain 3"/>
    <property type="match status" value="1"/>
</dbReference>
<feature type="domain" description="Toprim" evidence="10">
    <location>
        <begin position="1"/>
        <end position="113"/>
    </location>
</feature>
<dbReference type="InterPro" id="IPR003601">
    <property type="entry name" value="Topo_IA_2"/>
</dbReference>
<comment type="catalytic activity">
    <reaction evidence="1 8">
        <text>ATP-independent breakage of single-stranded DNA, followed by passage and rejoining.</text>
        <dbReference type="EC" id="5.6.2.1"/>
    </reaction>
</comment>
<dbReference type="SMART" id="SM00437">
    <property type="entry name" value="TOP1Ac"/>
    <property type="match status" value="1"/>
</dbReference>
<feature type="domain" description="Topo IA-type catalytic" evidence="11">
    <location>
        <begin position="129"/>
        <end position="548"/>
    </location>
</feature>
<dbReference type="PROSITE" id="PS50880">
    <property type="entry name" value="TOPRIM"/>
    <property type="match status" value="1"/>
</dbReference>
<dbReference type="EC" id="5.6.2.1" evidence="8"/>
<feature type="region of interest" description="Interaction with DNA" evidence="8">
    <location>
        <begin position="163"/>
        <end position="168"/>
    </location>
</feature>
<dbReference type="GO" id="GO:0006265">
    <property type="term" value="P:DNA topological change"/>
    <property type="evidence" value="ECO:0007669"/>
    <property type="project" value="UniProtKB-UniRule"/>
</dbReference>
<dbReference type="InterPro" id="IPR034149">
    <property type="entry name" value="TOPRIM_TopoI"/>
</dbReference>
<comment type="similarity">
    <text evidence="2 8">Belongs to the type IA topoisomerase family.</text>
</comment>
<dbReference type="SMART" id="SM00436">
    <property type="entry name" value="TOP1Bc"/>
    <property type="match status" value="1"/>
</dbReference>
<feature type="site" description="Interaction with DNA" evidence="8">
    <location>
        <position position="288"/>
    </location>
</feature>
<organism evidence="12 13">
    <name type="scientific">Acidithiobacillus caldus</name>
    <dbReference type="NCBI Taxonomy" id="33059"/>
    <lineage>
        <taxon>Bacteria</taxon>
        <taxon>Pseudomonadati</taxon>
        <taxon>Pseudomonadota</taxon>
        <taxon>Acidithiobacillia</taxon>
        <taxon>Acidithiobacillales</taxon>
        <taxon>Acidithiobacillaceae</taxon>
        <taxon>Acidithiobacillus</taxon>
    </lineage>
</organism>
<evidence type="ECO:0000256" key="3">
    <source>
        <dbReference type="ARBA" id="ARBA00022723"/>
    </source>
</evidence>
<evidence type="ECO:0000256" key="4">
    <source>
        <dbReference type="ARBA" id="ARBA00022842"/>
    </source>
</evidence>
<evidence type="ECO:0000256" key="8">
    <source>
        <dbReference type="HAMAP-Rule" id="MF_00952"/>
    </source>
</evidence>
<dbReference type="PRINTS" id="PR00417">
    <property type="entry name" value="PRTPISMRASEI"/>
</dbReference>
<dbReference type="Gene3D" id="1.10.460.10">
    <property type="entry name" value="Topoisomerase I, domain 2"/>
    <property type="match status" value="1"/>
</dbReference>
<feature type="compositionally biased region" description="Basic and acidic residues" evidence="9">
    <location>
        <begin position="317"/>
        <end position="343"/>
    </location>
</feature>
<accession>A0A1E7YTF3</accession>
<evidence type="ECO:0000256" key="2">
    <source>
        <dbReference type="ARBA" id="ARBA00009446"/>
    </source>
</evidence>
<feature type="region of interest" description="Disordered" evidence="9">
    <location>
        <begin position="405"/>
        <end position="444"/>
    </location>
</feature>
<comment type="function">
    <text evidence="8">Releases the supercoiling and torsional tension of DNA, which is introduced during the DNA replication and transcription, by transiently cleaving and rejoining one strand of the DNA duplex. Introduces a single-strand break via transesterification at a target site in duplex DNA. The scissile phosphodiester is attacked by the catalytic tyrosine of the enzyme, resulting in the formation of a DNA-(5'-phosphotyrosyl)-enzyme intermediate and the expulsion of a 3'-OH DNA strand. The free DNA strand then undergoes passage around the unbroken strand, thus removing DNA supercoils. Finally, in the religation step, the DNA 3'-OH attacks the covalent intermediate to expel the active-site tyrosine and restore the DNA phosphodiester backbone.</text>
</comment>
<feature type="site" description="Interaction with DNA" evidence="8">
    <location>
        <position position="143"/>
    </location>
</feature>
<evidence type="ECO:0000259" key="10">
    <source>
        <dbReference type="PROSITE" id="PS50880"/>
    </source>
</evidence>
<dbReference type="Pfam" id="PF01751">
    <property type="entry name" value="Toprim"/>
    <property type="match status" value="1"/>
</dbReference>
<evidence type="ECO:0000313" key="12">
    <source>
        <dbReference type="EMBL" id="OFC52980.1"/>
    </source>
</evidence>
<dbReference type="NCBIfam" id="TIGR01051">
    <property type="entry name" value="topA_bact"/>
    <property type="match status" value="1"/>
</dbReference>
<dbReference type="PANTHER" id="PTHR42785">
    <property type="entry name" value="DNA TOPOISOMERASE, TYPE IA, CORE"/>
    <property type="match status" value="1"/>
</dbReference>
<dbReference type="Pfam" id="PF01131">
    <property type="entry name" value="Topoisom_bac"/>
    <property type="match status" value="1"/>
</dbReference>
<evidence type="ECO:0000256" key="9">
    <source>
        <dbReference type="SAM" id="MobiDB-lite"/>
    </source>
</evidence>
<dbReference type="Gene3D" id="1.10.290.10">
    <property type="entry name" value="Topoisomerase I, domain 4"/>
    <property type="match status" value="1"/>
</dbReference>
<dbReference type="CDD" id="cd00186">
    <property type="entry name" value="TOP1Ac"/>
    <property type="match status" value="1"/>
</dbReference>
<feature type="site" description="Interaction with DNA" evidence="8">
    <location>
        <position position="480"/>
    </location>
</feature>
<evidence type="ECO:0000256" key="7">
    <source>
        <dbReference type="ARBA" id="ARBA00023235"/>
    </source>
</evidence>
<dbReference type="EMBL" id="LZYH01000771">
    <property type="protein sequence ID" value="OFC52980.1"/>
    <property type="molecule type" value="Genomic_DNA"/>
</dbReference>
<dbReference type="GO" id="GO:0003677">
    <property type="term" value="F:DNA binding"/>
    <property type="evidence" value="ECO:0007669"/>
    <property type="project" value="UniProtKB-KW"/>
</dbReference>
<dbReference type="InterPro" id="IPR005733">
    <property type="entry name" value="TopoI_bac-type"/>
</dbReference>
<dbReference type="InterPro" id="IPR028612">
    <property type="entry name" value="Topoisom_1_IA"/>
</dbReference>
<comment type="caution">
    <text evidence="8">Lacks conserved residue(s) required for the propagation of feature annotation.</text>
</comment>
<evidence type="ECO:0000256" key="1">
    <source>
        <dbReference type="ARBA" id="ARBA00000213"/>
    </source>
</evidence>
<evidence type="ECO:0000256" key="6">
    <source>
        <dbReference type="ARBA" id="ARBA00023125"/>
    </source>
</evidence>
<reference evidence="12 13" key="1">
    <citation type="submission" date="2016-06" db="EMBL/GenBank/DDBJ databases">
        <title>Gene turnover analysis identifies the evolutionary adaptation of the extremophile Acidithiobacillus caldus.</title>
        <authorList>
            <person name="Zhang X."/>
        </authorList>
    </citation>
    <scope>NUCLEOTIDE SEQUENCE [LARGE SCALE GENOMIC DNA]</scope>
    <source>
        <strain evidence="12 13">S1</strain>
    </source>
</reference>
<dbReference type="PROSITE" id="PS52039">
    <property type="entry name" value="TOPO_IA_2"/>
    <property type="match status" value="1"/>
</dbReference>
<dbReference type="HAMAP" id="MF_00952">
    <property type="entry name" value="Topoisom_1_prok"/>
    <property type="match status" value="1"/>
</dbReference>
<dbReference type="InterPro" id="IPR023405">
    <property type="entry name" value="Topo_IA_core_domain"/>
</dbReference>
<dbReference type="InterPro" id="IPR013825">
    <property type="entry name" value="Topo_IA_cen_sub2"/>
</dbReference>
<dbReference type="SMART" id="SM00493">
    <property type="entry name" value="TOPRIM"/>
    <property type="match status" value="1"/>
</dbReference>
<evidence type="ECO:0000259" key="11">
    <source>
        <dbReference type="PROSITE" id="PS52039"/>
    </source>
</evidence>
<keyword evidence="3" id="KW-0479">Metal-binding</keyword>
<comment type="subunit">
    <text evidence="8">Monomer.</text>
</comment>
<dbReference type="InterPro" id="IPR006171">
    <property type="entry name" value="TOPRIM_dom"/>
</dbReference>
<evidence type="ECO:0000256" key="5">
    <source>
        <dbReference type="ARBA" id="ARBA00023029"/>
    </source>
</evidence>
<dbReference type="Proteomes" id="UP000175707">
    <property type="component" value="Unassembled WGS sequence"/>
</dbReference>
<dbReference type="AlphaFoldDB" id="A0A1E7YTF3"/>
<comment type="caution">
    <text evidence="12">The sequence shown here is derived from an EMBL/GenBank/DDBJ whole genome shotgun (WGS) entry which is preliminary data.</text>
</comment>
<feature type="region of interest" description="Disordered" evidence="9">
    <location>
        <begin position="650"/>
        <end position="670"/>
    </location>
</feature>
<dbReference type="Gene3D" id="3.40.50.140">
    <property type="match status" value="1"/>
</dbReference>
<feature type="site" description="Interaction with DNA" evidence="8">
    <location>
        <position position="31"/>
    </location>
</feature>
<dbReference type="InterPro" id="IPR003602">
    <property type="entry name" value="Topo_IA_DNA-bd_dom"/>
</dbReference>
<keyword evidence="7 8" id="KW-0413">Isomerase</keyword>
<gene>
    <name evidence="8" type="primary">topA</name>
    <name evidence="12" type="ORF">BAE30_11845</name>
</gene>
<keyword evidence="5 8" id="KW-0799">Topoisomerase</keyword>
<keyword evidence="4" id="KW-0460">Magnesium</keyword>
<feature type="site" description="Interaction with DNA" evidence="8">
    <location>
        <position position="139"/>
    </location>
</feature>
<feature type="site" description="Interaction with DNA" evidence="8">
    <location>
        <position position="140"/>
    </location>
</feature>
<dbReference type="CDD" id="cd03363">
    <property type="entry name" value="TOPRIM_TopoIA_TopoI"/>
    <property type="match status" value="1"/>
</dbReference>
<name>A0A1E7YTF3_9PROT</name>
<dbReference type="PANTHER" id="PTHR42785:SF1">
    <property type="entry name" value="DNA TOPOISOMERASE"/>
    <property type="match status" value="1"/>
</dbReference>
<protein>
    <recommendedName>
        <fullName evidence="8">DNA topoisomerase 1</fullName>
        <ecNumber evidence="8">5.6.2.1</ecNumber>
    </recommendedName>
    <alternativeName>
        <fullName evidence="8">DNA topoisomerase I</fullName>
    </alternativeName>
</protein>
<dbReference type="GO" id="GO:0046872">
    <property type="term" value="F:metal ion binding"/>
    <property type="evidence" value="ECO:0007669"/>
    <property type="project" value="UniProtKB-KW"/>
</dbReference>
<proteinExistence type="inferred from homology"/>
<feature type="region of interest" description="Disordered" evidence="9">
    <location>
        <begin position="317"/>
        <end position="345"/>
    </location>
</feature>
<dbReference type="InterPro" id="IPR000380">
    <property type="entry name" value="Topo_IA"/>
</dbReference>
<feature type="active site" description="O-(5'-phospho-DNA)-tyrosine intermediate" evidence="8">
    <location>
        <position position="286"/>
    </location>
</feature>
<dbReference type="SUPFAM" id="SSF56712">
    <property type="entry name" value="Prokaryotic type I DNA topoisomerase"/>
    <property type="match status" value="1"/>
</dbReference>
<feature type="region of interest" description="Disordered" evidence="9">
    <location>
        <begin position="594"/>
        <end position="613"/>
    </location>
</feature>
<dbReference type="InterPro" id="IPR013826">
    <property type="entry name" value="Topo_IA_cen_sub3"/>
</dbReference>
<evidence type="ECO:0000313" key="13">
    <source>
        <dbReference type="Proteomes" id="UP000175707"/>
    </source>
</evidence>
<dbReference type="InterPro" id="IPR013824">
    <property type="entry name" value="Topo_IA_cen_sub1"/>
</dbReference>
<dbReference type="InterPro" id="IPR013497">
    <property type="entry name" value="Topo_IA_cen"/>
</dbReference>